<reference evidence="2" key="1">
    <citation type="submission" date="2014-11" db="EMBL/GenBank/DDBJ databases">
        <authorList>
            <person name="Otto D Thomas"/>
            <person name="Naeem Raeece"/>
        </authorList>
    </citation>
    <scope>NUCLEOTIDE SEQUENCE</scope>
</reference>
<gene>
    <name evidence="2" type="ORF">Cvel_16347</name>
</gene>
<dbReference type="SMART" id="SM00829">
    <property type="entry name" value="PKS_ER"/>
    <property type="match status" value="1"/>
</dbReference>
<dbReference type="EMBL" id="CDMZ01000281">
    <property type="protein sequence ID" value="CEM10894.1"/>
    <property type="molecule type" value="Genomic_DNA"/>
</dbReference>
<dbReference type="Pfam" id="PF08240">
    <property type="entry name" value="ADH_N"/>
    <property type="match status" value="1"/>
</dbReference>
<dbReference type="InterPro" id="IPR013149">
    <property type="entry name" value="ADH-like_C"/>
</dbReference>
<feature type="domain" description="Enoyl reductase (ER)" evidence="1">
    <location>
        <begin position="15"/>
        <end position="327"/>
    </location>
</feature>
<name>A0A0G4FDB6_9ALVE</name>
<dbReference type="InterPro" id="IPR011032">
    <property type="entry name" value="GroES-like_sf"/>
</dbReference>
<dbReference type="Pfam" id="PF00107">
    <property type="entry name" value="ADH_zinc_N"/>
    <property type="match status" value="1"/>
</dbReference>
<evidence type="ECO:0000259" key="1">
    <source>
        <dbReference type="SMART" id="SM00829"/>
    </source>
</evidence>
<dbReference type="InterPro" id="IPR036291">
    <property type="entry name" value="NAD(P)-bd_dom_sf"/>
</dbReference>
<dbReference type="PANTHER" id="PTHR43482">
    <property type="entry name" value="PROTEIN AST1-RELATED"/>
    <property type="match status" value="1"/>
</dbReference>
<dbReference type="InterPro" id="IPR020843">
    <property type="entry name" value="ER"/>
</dbReference>
<proteinExistence type="predicted"/>
<dbReference type="SUPFAM" id="SSF51735">
    <property type="entry name" value="NAD(P)-binding Rossmann-fold domains"/>
    <property type="match status" value="1"/>
</dbReference>
<dbReference type="PANTHER" id="PTHR43482:SF1">
    <property type="entry name" value="PROTEIN AST1-RELATED"/>
    <property type="match status" value="1"/>
</dbReference>
<protein>
    <recommendedName>
        <fullName evidence="1">Enoyl reductase (ER) domain-containing protein</fullName>
    </recommendedName>
</protein>
<dbReference type="CDD" id="cd05289">
    <property type="entry name" value="MDR_like_2"/>
    <property type="match status" value="1"/>
</dbReference>
<dbReference type="Gene3D" id="3.90.180.10">
    <property type="entry name" value="Medium-chain alcohol dehydrogenases, catalytic domain"/>
    <property type="match status" value="1"/>
</dbReference>
<dbReference type="VEuPathDB" id="CryptoDB:Cvel_16347"/>
<dbReference type="InterPro" id="IPR052585">
    <property type="entry name" value="Lipid_raft_assoc_Zn_ADH"/>
</dbReference>
<dbReference type="Gene3D" id="3.40.50.720">
    <property type="entry name" value="NAD(P)-binding Rossmann-like Domain"/>
    <property type="match status" value="1"/>
</dbReference>
<organism evidence="2">
    <name type="scientific">Chromera velia CCMP2878</name>
    <dbReference type="NCBI Taxonomy" id="1169474"/>
    <lineage>
        <taxon>Eukaryota</taxon>
        <taxon>Sar</taxon>
        <taxon>Alveolata</taxon>
        <taxon>Colpodellida</taxon>
        <taxon>Chromeraceae</taxon>
        <taxon>Chromera</taxon>
    </lineage>
</organism>
<dbReference type="GO" id="GO:0016491">
    <property type="term" value="F:oxidoreductase activity"/>
    <property type="evidence" value="ECO:0007669"/>
    <property type="project" value="InterPro"/>
</dbReference>
<dbReference type="InterPro" id="IPR013154">
    <property type="entry name" value="ADH-like_N"/>
</dbReference>
<sequence length="332" mass="35128">MSTMKAIRFPKFAPDESTLEIAEVPVQAPAAGEVTVKINYAALNPVDNKVLGGHLEGAGWAHPIPFYPGYDFSGTIETVGEGVSGFAKGEKVFAVNWGEGKHDDSSKTIGSAFAEFITLPAKKVSKIPEGLNMKTAAAVPLAGTTAWQALDKGEVKEGSKVLILGAAGAVGMIAVQLAKLRGAKVFTTCSSRTLEFVSSLKAADTIINYTETDWSAEGGEKDFDAVIDTIGEADVFTKAKKVLKSDGAFVTIASFDAGFDPKAHAPLRFASFMCLSNDTKVQDDLAALIVAGKLQVPLNKEMDFSMENVKALYQVQRDGKSVGKNLLVVASE</sequence>
<dbReference type="SUPFAM" id="SSF50129">
    <property type="entry name" value="GroES-like"/>
    <property type="match status" value="1"/>
</dbReference>
<dbReference type="PhylomeDB" id="A0A0G4FDB6"/>
<dbReference type="AlphaFoldDB" id="A0A0G4FDB6"/>
<accession>A0A0G4FDB6</accession>
<evidence type="ECO:0000313" key="2">
    <source>
        <dbReference type="EMBL" id="CEM10894.1"/>
    </source>
</evidence>